<keyword evidence="5 6" id="KW-0472">Membrane</keyword>
<evidence type="ECO:0000256" key="4">
    <source>
        <dbReference type="ARBA" id="ARBA00022989"/>
    </source>
</evidence>
<dbReference type="InterPro" id="IPR036938">
    <property type="entry name" value="PAP2/HPO_sf"/>
</dbReference>
<dbReference type="InterPro" id="IPR000326">
    <property type="entry name" value="PAP2/HPO"/>
</dbReference>
<keyword evidence="3 6" id="KW-0812">Transmembrane</keyword>
<dbReference type="AlphaFoldDB" id="A0A653DN74"/>
<evidence type="ECO:0000256" key="3">
    <source>
        <dbReference type="ARBA" id="ARBA00022692"/>
    </source>
</evidence>
<dbReference type="SUPFAM" id="SSF48317">
    <property type="entry name" value="Acid phosphatase/Vanadium-dependent haloperoxidase"/>
    <property type="match status" value="1"/>
</dbReference>
<feature type="transmembrane region" description="Helical" evidence="6">
    <location>
        <begin position="101"/>
        <end position="120"/>
    </location>
</feature>
<dbReference type="PANTHER" id="PTHR10165:SF197">
    <property type="entry name" value="FI04477P-RELATED"/>
    <property type="match status" value="1"/>
</dbReference>
<organism evidence="8 9">
    <name type="scientific">Callosobruchus maculatus</name>
    <name type="common">Southern cowpea weevil</name>
    <name type="synonym">Pulse bruchid</name>
    <dbReference type="NCBI Taxonomy" id="64391"/>
    <lineage>
        <taxon>Eukaryota</taxon>
        <taxon>Metazoa</taxon>
        <taxon>Ecdysozoa</taxon>
        <taxon>Arthropoda</taxon>
        <taxon>Hexapoda</taxon>
        <taxon>Insecta</taxon>
        <taxon>Pterygota</taxon>
        <taxon>Neoptera</taxon>
        <taxon>Endopterygota</taxon>
        <taxon>Coleoptera</taxon>
        <taxon>Polyphaga</taxon>
        <taxon>Cucujiformia</taxon>
        <taxon>Chrysomeloidea</taxon>
        <taxon>Chrysomelidae</taxon>
        <taxon>Bruchinae</taxon>
        <taxon>Bruchini</taxon>
        <taxon>Callosobruchus</taxon>
    </lineage>
</organism>
<gene>
    <name evidence="8" type="ORF">CALMAC_LOCUS18863</name>
</gene>
<dbReference type="GO" id="GO:0046839">
    <property type="term" value="P:phospholipid dephosphorylation"/>
    <property type="evidence" value="ECO:0007669"/>
    <property type="project" value="TreeGrafter"/>
</dbReference>
<keyword evidence="4 6" id="KW-1133">Transmembrane helix</keyword>
<name>A0A653DN74_CALMS</name>
<dbReference type="SMART" id="SM00014">
    <property type="entry name" value="acidPPc"/>
    <property type="match status" value="1"/>
</dbReference>
<dbReference type="InterPro" id="IPR043216">
    <property type="entry name" value="PAP-like"/>
</dbReference>
<keyword evidence="9" id="KW-1185">Reference proteome</keyword>
<comment type="similarity">
    <text evidence="2">Belongs to the PA-phosphatase related phosphoesterase family.</text>
</comment>
<reference evidence="8 9" key="1">
    <citation type="submission" date="2019-01" db="EMBL/GenBank/DDBJ databases">
        <authorList>
            <person name="Sayadi A."/>
        </authorList>
    </citation>
    <scope>NUCLEOTIDE SEQUENCE [LARGE SCALE GENOMIC DNA]</scope>
</reference>
<evidence type="ECO:0000256" key="1">
    <source>
        <dbReference type="ARBA" id="ARBA00004141"/>
    </source>
</evidence>
<dbReference type="Gene3D" id="1.20.144.10">
    <property type="entry name" value="Phosphatidic acid phosphatase type 2/haloperoxidase"/>
    <property type="match status" value="1"/>
</dbReference>
<dbReference type="Pfam" id="PF01569">
    <property type="entry name" value="PAP2"/>
    <property type="match status" value="1"/>
</dbReference>
<dbReference type="GO" id="GO:0008195">
    <property type="term" value="F:phosphatidate phosphatase activity"/>
    <property type="evidence" value="ECO:0007669"/>
    <property type="project" value="TreeGrafter"/>
</dbReference>
<dbReference type="PANTHER" id="PTHR10165">
    <property type="entry name" value="LIPID PHOSPHATE PHOSPHATASE"/>
    <property type="match status" value="1"/>
</dbReference>
<feature type="transmembrane region" description="Helical" evidence="6">
    <location>
        <begin position="177"/>
        <end position="197"/>
    </location>
</feature>
<feature type="transmembrane region" description="Helical" evidence="6">
    <location>
        <begin position="12"/>
        <end position="33"/>
    </location>
</feature>
<evidence type="ECO:0000256" key="6">
    <source>
        <dbReference type="SAM" id="Phobius"/>
    </source>
</evidence>
<protein>
    <recommendedName>
        <fullName evidence="7">Phosphatidic acid phosphatase type 2/haloperoxidase domain-containing protein</fullName>
    </recommendedName>
</protein>
<accession>A0A653DN74</accession>
<feature type="domain" description="Phosphatidic acid phosphatase type 2/haloperoxidase" evidence="7">
    <location>
        <begin position="107"/>
        <end position="255"/>
    </location>
</feature>
<evidence type="ECO:0000256" key="2">
    <source>
        <dbReference type="ARBA" id="ARBA00008816"/>
    </source>
</evidence>
<dbReference type="Proteomes" id="UP000410492">
    <property type="component" value="Unassembled WGS sequence"/>
</dbReference>
<evidence type="ECO:0000313" key="9">
    <source>
        <dbReference type="Proteomes" id="UP000410492"/>
    </source>
</evidence>
<sequence length="335" mass="38374">MANEIIVIQIRKVILDVILLNCIGWPILFLFLWGSAYQRGFFCNDTSLIHPYHESTVPSWTLYITGIALNCVVMSLTEFLNRPADKRDVYMMGVKIPNWIYNLYCVIGIFAFGAACSQLTTDVLKYTIGRLRPHFITVCKPDVCQNGSFTDYVYHEEFTCTNALFKDNARIMKELRLSFPSGHSSFSMYTMLYFAIYLQKRMTWNGSTLLKHTLQFLGVLSAVFTACTRVSDYKHHWSDVMCGLLLGALVASVTASLLRKNSNPHERDSYNVQKPIVGSDNSVPVINKYFVICLYFKGETFLHITKYVYLVFYNCTIFLDVIQKQSFKLVKSGPI</sequence>
<feature type="transmembrane region" description="Helical" evidence="6">
    <location>
        <begin position="209"/>
        <end position="231"/>
    </location>
</feature>
<dbReference type="OrthoDB" id="8907274at2759"/>
<comment type="subcellular location">
    <subcellularLocation>
        <location evidence="1">Membrane</location>
        <topology evidence="1">Multi-pass membrane protein</topology>
    </subcellularLocation>
</comment>
<dbReference type="CDD" id="cd03384">
    <property type="entry name" value="PAP2_wunen"/>
    <property type="match status" value="1"/>
</dbReference>
<dbReference type="EMBL" id="CAACVG010013187">
    <property type="protein sequence ID" value="VEN61464.1"/>
    <property type="molecule type" value="Genomic_DNA"/>
</dbReference>
<feature type="transmembrane region" description="Helical" evidence="6">
    <location>
        <begin position="237"/>
        <end position="258"/>
    </location>
</feature>
<dbReference type="GO" id="GO:0005886">
    <property type="term" value="C:plasma membrane"/>
    <property type="evidence" value="ECO:0007669"/>
    <property type="project" value="TreeGrafter"/>
</dbReference>
<dbReference type="GO" id="GO:0006644">
    <property type="term" value="P:phospholipid metabolic process"/>
    <property type="evidence" value="ECO:0007669"/>
    <property type="project" value="InterPro"/>
</dbReference>
<proteinExistence type="inferred from homology"/>
<evidence type="ECO:0000313" key="8">
    <source>
        <dbReference type="EMBL" id="VEN61464.1"/>
    </source>
</evidence>
<evidence type="ECO:0000259" key="7">
    <source>
        <dbReference type="SMART" id="SM00014"/>
    </source>
</evidence>
<feature type="transmembrane region" description="Helical" evidence="6">
    <location>
        <begin position="60"/>
        <end position="80"/>
    </location>
</feature>
<evidence type="ECO:0000256" key="5">
    <source>
        <dbReference type="ARBA" id="ARBA00023136"/>
    </source>
</evidence>
<dbReference type="GO" id="GO:0007165">
    <property type="term" value="P:signal transduction"/>
    <property type="evidence" value="ECO:0007669"/>
    <property type="project" value="TreeGrafter"/>
</dbReference>